<comment type="caution">
    <text evidence="1">The sequence shown here is derived from an EMBL/GenBank/DDBJ whole genome shotgun (WGS) entry which is preliminary data.</text>
</comment>
<name>A0ACC0UD37_9AGAM</name>
<protein>
    <submittedName>
        <fullName evidence="1">Uncharacterized protein</fullName>
    </submittedName>
</protein>
<evidence type="ECO:0000313" key="1">
    <source>
        <dbReference type="EMBL" id="KAI9508994.1"/>
    </source>
</evidence>
<sequence length="172" mass="19341">LSLRLSSHSHPSFQLLSFLSPHSPFLAFPLSTSFPPRCPLHVSRLRQRLNSIAVDVTCLAAQRLHPFSLQVGARLLPTLRPTARCHRRPAAPRALPRLSLKHHPRIRHTSTHGPVSRVQHCHHRLTQGLAAHSASPIVIAALFEGSLPIASRPRHHRRIASRSRIRSRRTLE</sequence>
<proteinExistence type="predicted"/>
<reference evidence="1" key="1">
    <citation type="submission" date="2021-03" db="EMBL/GenBank/DDBJ databases">
        <title>Evolutionary priming and transition to the ectomycorrhizal habit in an iconic lineage of mushroom-forming fungi: is preadaptation a requirement?</title>
        <authorList>
            <consortium name="DOE Joint Genome Institute"/>
            <person name="Looney B.P."/>
            <person name="Miyauchi S."/>
            <person name="Morin E."/>
            <person name="Drula E."/>
            <person name="Courty P.E."/>
            <person name="Chicoki N."/>
            <person name="Fauchery L."/>
            <person name="Kohler A."/>
            <person name="Kuo A."/>
            <person name="LaButti K."/>
            <person name="Pangilinan J."/>
            <person name="Lipzen A."/>
            <person name="Riley R."/>
            <person name="Andreopoulos W."/>
            <person name="He G."/>
            <person name="Johnson J."/>
            <person name="Barry K.W."/>
            <person name="Grigoriev I.V."/>
            <person name="Nagy L."/>
            <person name="Hibbett D."/>
            <person name="Henrissat B."/>
            <person name="Matheny P.B."/>
            <person name="Labbe J."/>
            <person name="Martin A.F."/>
        </authorList>
    </citation>
    <scope>NUCLEOTIDE SEQUENCE</scope>
    <source>
        <strain evidence="1">BPL698</strain>
    </source>
</reference>
<feature type="non-terminal residue" evidence="1">
    <location>
        <position position="1"/>
    </location>
</feature>
<gene>
    <name evidence="1" type="ORF">F5148DRAFT_1375453</name>
</gene>
<keyword evidence="2" id="KW-1185">Reference proteome</keyword>
<organism evidence="1 2">
    <name type="scientific">Russula earlei</name>
    <dbReference type="NCBI Taxonomy" id="71964"/>
    <lineage>
        <taxon>Eukaryota</taxon>
        <taxon>Fungi</taxon>
        <taxon>Dikarya</taxon>
        <taxon>Basidiomycota</taxon>
        <taxon>Agaricomycotina</taxon>
        <taxon>Agaricomycetes</taxon>
        <taxon>Russulales</taxon>
        <taxon>Russulaceae</taxon>
        <taxon>Russula</taxon>
    </lineage>
</organism>
<dbReference type="EMBL" id="JAGFNK010000074">
    <property type="protein sequence ID" value="KAI9508994.1"/>
    <property type="molecule type" value="Genomic_DNA"/>
</dbReference>
<dbReference type="Proteomes" id="UP001207468">
    <property type="component" value="Unassembled WGS sequence"/>
</dbReference>
<accession>A0ACC0UD37</accession>
<evidence type="ECO:0000313" key="2">
    <source>
        <dbReference type="Proteomes" id="UP001207468"/>
    </source>
</evidence>